<sequence length="80" mass="9156">MACVSVPQMVEIPKLQEPHTSPYYQQKEKRKRRQSDASVHSGYSADSPMEVAIESEIEATKNNAWGVFKSREVFVEMHIC</sequence>
<evidence type="ECO:0000256" key="1">
    <source>
        <dbReference type="SAM" id="MobiDB-lite"/>
    </source>
</evidence>
<protein>
    <submittedName>
        <fullName evidence="2">Uncharacterized protein</fullName>
    </submittedName>
</protein>
<keyword evidence="3" id="KW-1185">Reference proteome</keyword>
<evidence type="ECO:0000313" key="3">
    <source>
        <dbReference type="Proteomes" id="UP000215902"/>
    </source>
</evidence>
<name>A0A267EKP7_9PLAT</name>
<proteinExistence type="predicted"/>
<organism evidence="2 3">
    <name type="scientific">Macrostomum lignano</name>
    <dbReference type="NCBI Taxonomy" id="282301"/>
    <lineage>
        <taxon>Eukaryota</taxon>
        <taxon>Metazoa</taxon>
        <taxon>Spiralia</taxon>
        <taxon>Lophotrochozoa</taxon>
        <taxon>Platyhelminthes</taxon>
        <taxon>Rhabditophora</taxon>
        <taxon>Macrostomorpha</taxon>
        <taxon>Macrostomida</taxon>
        <taxon>Macrostomidae</taxon>
        <taxon>Macrostomum</taxon>
    </lineage>
</organism>
<dbReference type="Proteomes" id="UP000215902">
    <property type="component" value="Unassembled WGS sequence"/>
</dbReference>
<comment type="caution">
    <text evidence="2">The sequence shown here is derived from an EMBL/GenBank/DDBJ whole genome shotgun (WGS) entry which is preliminary data.</text>
</comment>
<reference evidence="2 3" key="1">
    <citation type="submission" date="2017-06" db="EMBL/GenBank/DDBJ databases">
        <title>A platform for efficient transgenesis in Macrostomum lignano, a flatworm model organism for stem cell research.</title>
        <authorList>
            <person name="Berezikov E."/>
        </authorList>
    </citation>
    <scope>NUCLEOTIDE SEQUENCE [LARGE SCALE GENOMIC DNA]</scope>
    <source>
        <strain evidence="2">DV1</strain>
        <tissue evidence="2">Whole organism</tissue>
    </source>
</reference>
<feature type="region of interest" description="Disordered" evidence="1">
    <location>
        <begin position="15"/>
        <end position="46"/>
    </location>
</feature>
<accession>A0A267EKP7</accession>
<dbReference type="AlphaFoldDB" id="A0A267EKP7"/>
<dbReference type="EMBL" id="NIVC01001975">
    <property type="protein sequence ID" value="PAA62083.1"/>
    <property type="molecule type" value="Genomic_DNA"/>
</dbReference>
<evidence type="ECO:0000313" key="2">
    <source>
        <dbReference type="EMBL" id="PAA62083.1"/>
    </source>
</evidence>
<gene>
    <name evidence="2" type="ORF">BOX15_Mlig014218g1</name>
</gene>